<dbReference type="Proteomes" id="UP001162992">
    <property type="component" value="Chromosome 22"/>
</dbReference>
<keyword evidence="2" id="KW-1185">Reference proteome</keyword>
<evidence type="ECO:0000313" key="2">
    <source>
        <dbReference type="Proteomes" id="UP001162992"/>
    </source>
</evidence>
<protein>
    <submittedName>
        <fullName evidence="1">Uncharacterized protein</fullName>
    </submittedName>
</protein>
<proteinExistence type="predicted"/>
<dbReference type="EMBL" id="CM055113">
    <property type="protein sequence ID" value="KAJ7516387.1"/>
    <property type="molecule type" value="Genomic_DNA"/>
</dbReference>
<accession>A0ACC2AFR1</accession>
<gene>
    <name evidence="1" type="ORF">O6H91_22G056500</name>
</gene>
<organism evidence="1 2">
    <name type="scientific">Diphasiastrum complanatum</name>
    <name type="common">Issler's clubmoss</name>
    <name type="synonym">Lycopodium complanatum</name>
    <dbReference type="NCBI Taxonomy" id="34168"/>
    <lineage>
        <taxon>Eukaryota</taxon>
        <taxon>Viridiplantae</taxon>
        <taxon>Streptophyta</taxon>
        <taxon>Embryophyta</taxon>
        <taxon>Tracheophyta</taxon>
        <taxon>Lycopodiopsida</taxon>
        <taxon>Lycopodiales</taxon>
        <taxon>Lycopodiaceae</taxon>
        <taxon>Lycopodioideae</taxon>
        <taxon>Diphasiastrum</taxon>
    </lineage>
</organism>
<reference evidence="2" key="1">
    <citation type="journal article" date="2024" name="Proc. Natl. Acad. Sci. U.S.A.">
        <title>Extraordinary preservation of gene collinearity over three hundred million years revealed in homosporous lycophytes.</title>
        <authorList>
            <person name="Li C."/>
            <person name="Wickell D."/>
            <person name="Kuo L.Y."/>
            <person name="Chen X."/>
            <person name="Nie B."/>
            <person name="Liao X."/>
            <person name="Peng D."/>
            <person name="Ji J."/>
            <person name="Jenkins J."/>
            <person name="Williams M."/>
            <person name="Shu S."/>
            <person name="Plott C."/>
            <person name="Barry K."/>
            <person name="Rajasekar S."/>
            <person name="Grimwood J."/>
            <person name="Han X."/>
            <person name="Sun S."/>
            <person name="Hou Z."/>
            <person name="He W."/>
            <person name="Dai G."/>
            <person name="Sun C."/>
            <person name="Schmutz J."/>
            <person name="Leebens-Mack J.H."/>
            <person name="Li F.W."/>
            <person name="Wang L."/>
        </authorList>
    </citation>
    <scope>NUCLEOTIDE SEQUENCE [LARGE SCALE GENOMIC DNA]</scope>
    <source>
        <strain evidence="2">cv. PW_Plant_1</strain>
    </source>
</reference>
<comment type="caution">
    <text evidence="1">The sequence shown here is derived from an EMBL/GenBank/DDBJ whole genome shotgun (WGS) entry which is preliminary data.</text>
</comment>
<evidence type="ECO:0000313" key="1">
    <source>
        <dbReference type="EMBL" id="KAJ7516387.1"/>
    </source>
</evidence>
<name>A0ACC2AFR1_DIPCM</name>
<sequence>MDSDILRHLVGEVSLLKPASIRAVDFGWAVVVLILGFIASISWVYFNKWYPQKQKGPRSWVIVGSYFEARRNIWRVHDWLLEYFNSKCKTIMVNWGVFTNILTVDPVNVEYILKTNFSNYPKGKEMHERLYDILGNGIFNSDGETWIRHRKIAGYEFSPRKLRDFSSNIFREGAIQLMEILDSVADSGREIDFQDLVLRMGLDSICKITCGTDLGCLSPSLPDVPFARAVEFASGQAVRRQIGMLWKIKRALNLGSEKVMKEHLQNLHSLTANLIQTRRAEIDEATKSGKDHSREDLLSRFMKYSEGEAGGYNERDLQEAILNFVMAGRDSSAVTLSWFFYCVYNNEHVEEKIREESDNVFGQGNNLSYFDFANLLTVDSMAKMNYLHAAIAETIRLYPAVPRDGKYAVNDDTLPDGTKVKRGNTVTFVPYSMGRMEFLWGPDALQFKPERWLKNGSFQQESPFKFTAFQAGPRMCLGKDSAFLQMKMTATILLRYFRFTLVPGQVPHYKTTMVLTMLHGLKISVTRR</sequence>